<dbReference type="SUPFAM" id="SSF69304">
    <property type="entry name" value="Tricorn protease N-terminal domain"/>
    <property type="match status" value="1"/>
</dbReference>
<feature type="non-terminal residue" evidence="1">
    <location>
        <position position="1"/>
    </location>
</feature>
<organism evidence="1">
    <name type="scientific">hydrothermal vent metagenome</name>
    <dbReference type="NCBI Taxonomy" id="652676"/>
    <lineage>
        <taxon>unclassified sequences</taxon>
        <taxon>metagenomes</taxon>
        <taxon>ecological metagenomes</taxon>
    </lineage>
</organism>
<dbReference type="AlphaFoldDB" id="A0A3B0VHW3"/>
<evidence type="ECO:0008006" key="2">
    <source>
        <dbReference type="Google" id="ProtNLM"/>
    </source>
</evidence>
<dbReference type="InterPro" id="IPR011042">
    <property type="entry name" value="6-blade_b-propeller_TolB-like"/>
</dbReference>
<proteinExistence type="predicted"/>
<dbReference type="Pfam" id="PF07676">
    <property type="entry name" value="PD40"/>
    <property type="match status" value="1"/>
</dbReference>
<dbReference type="InterPro" id="IPR011659">
    <property type="entry name" value="WD40"/>
</dbReference>
<dbReference type="Gene3D" id="2.120.10.30">
    <property type="entry name" value="TolB, C-terminal domain"/>
    <property type="match status" value="1"/>
</dbReference>
<reference evidence="1" key="1">
    <citation type="submission" date="2018-06" db="EMBL/GenBank/DDBJ databases">
        <authorList>
            <person name="Zhirakovskaya E."/>
        </authorList>
    </citation>
    <scope>NUCLEOTIDE SEQUENCE</scope>
</reference>
<gene>
    <name evidence="1" type="ORF">MNBD_CHLOROFLEXI01-132</name>
</gene>
<accession>A0A3B0VHW3</accession>
<dbReference type="EMBL" id="UOEU01000769">
    <property type="protein sequence ID" value="VAW39883.1"/>
    <property type="molecule type" value="Genomic_DNA"/>
</dbReference>
<sequence>GETDLLLVMSDSGGLGGSNALRISEDGRFITFWSSESRLVNEIGAGTTFFFIYDREEETIFPLPDSQPPAESCVAPELTTDARLQSFPCFWLVEGQIQGGIFSYDQVNGELRLSQLVNKSSDGRFATFASGRSDLVANDSQQCDKDVRFSGPYNCIDIFVYVGESEEIERISLAGNGVQSNGDSYDPVLSADGRYAVFVSNATNLVAGVTGCLSEQILVCNLIYLYDRQTGNTELISQSADGVVANKSSRTPNISDNGRFITFVSAADNLVADDTNRVDDVFVYDRQTGNIERVSLPNSFK</sequence>
<evidence type="ECO:0000313" key="1">
    <source>
        <dbReference type="EMBL" id="VAW39883.1"/>
    </source>
</evidence>
<protein>
    <recommendedName>
        <fullName evidence="2">TolB protein, periplasmic protein involved in the tonb-independent uptake of group A colicins</fullName>
    </recommendedName>
</protein>
<name>A0A3B0VHW3_9ZZZZ</name>